<protein>
    <submittedName>
        <fullName evidence="2">Uncharacterized protein</fullName>
    </submittedName>
</protein>
<feature type="compositionally biased region" description="Basic and acidic residues" evidence="1">
    <location>
        <begin position="186"/>
        <end position="229"/>
    </location>
</feature>
<feature type="compositionally biased region" description="Low complexity" evidence="1">
    <location>
        <begin position="33"/>
        <end position="70"/>
    </location>
</feature>
<evidence type="ECO:0000256" key="1">
    <source>
        <dbReference type="SAM" id="MobiDB-lite"/>
    </source>
</evidence>
<feature type="compositionally biased region" description="Polar residues" evidence="1">
    <location>
        <begin position="1"/>
        <end position="24"/>
    </location>
</feature>
<sequence length="229" mass="26203">MRLSFISQTPPTSPSGHSLSDSRPSSPPIFIDPNSNASNSPNVSVAGNQDQSNLSQTQNSQNSTDSQQQFEQFDQYQSTDSLNPFNNDPSLAPPLPKLSAAPSELSVLEHVDFRDLQCIVINPIFEAPPAVEQQEQLNQYNNNNNNNEFTNFDTGNEDYFASNNNDSFDRGYSQDQQQEQPLYYSLEEKSAEEIEQQKEKDLEREKERERIKQEEIQKQKEEEEELEKF</sequence>
<dbReference type="EMBL" id="SNRW01028191">
    <property type="protein sequence ID" value="KAA6359562.1"/>
    <property type="molecule type" value="Genomic_DNA"/>
</dbReference>
<feature type="region of interest" description="Disordered" evidence="1">
    <location>
        <begin position="140"/>
        <end position="229"/>
    </location>
</feature>
<gene>
    <name evidence="2" type="ORF">EZS28_044911</name>
</gene>
<accession>A0A5J4TNW7</accession>
<feature type="region of interest" description="Disordered" evidence="1">
    <location>
        <begin position="1"/>
        <end position="70"/>
    </location>
</feature>
<dbReference type="AlphaFoldDB" id="A0A5J4TNW7"/>
<evidence type="ECO:0000313" key="3">
    <source>
        <dbReference type="Proteomes" id="UP000324800"/>
    </source>
</evidence>
<comment type="caution">
    <text evidence="2">The sequence shown here is derived from an EMBL/GenBank/DDBJ whole genome shotgun (WGS) entry which is preliminary data.</text>
</comment>
<organism evidence="2 3">
    <name type="scientific">Streblomastix strix</name>
    <dbReference type="NCBI Taxonomy" id="222440"/>
    <lineage>
        <taxon>Eukaryota</taxon>
        <taxon>Metamonada</taxon>
        <taxon>Preaxostyla</taxon>
        <taxon>Oxymonadida</taxon>
        <taxon>Streblomastigidae</taxon>
        <taxon>Streblomastix</taxon>
    </lineage>
</organism>
<reference evidence="2 3" key="1">
    <citation type="submission" date="2019-03" db="EMBL/GenBank/DDBJ databases">
        <title>Single cell metagenomics reveals metabolic interactions within the superorganism composed of flagellate Streblomastix strix and complex community of Bacteroidetes bacteria on its surface.</title>
        <authorList>
            <person name="Treitli S.C."/>
            <person name="Kolisko M."/>
            <person name="Husnik F."/>
            <person name="Keeling P."/>
            <person name="Hampl V."/>
        </authorList>
    </citation>
    <scope>NUCLEOTIDE SEQUENCE [LARGE SCALE GENOMIC DNA]</scope>
    <source>
        <strain evidence="2">ST1C</strain>
    </source>
</reference>
<feature type="region of interest" description="Disordered" evidence="1">
    <location>
        <begin position="78"/>
        <end position="97"/>
    </location>
</feature>
<feature type="compositionally biased region" description="Polar residues" evidence="1">
    <location>
        <begin position="79"/>
        <end position="88"/>
    </location>
</feature>
<evidence type="ECO:0000313" key="2">
    <source>
        <dbReference type="EMBL" id="KAA6359562.1"/>
    </source>
</evidence>
<proteinExistence type="predicted"/>
<dbReference type="Proteomes" id="UP000324800">
    <property type="component" value="Unassembled WGS sequence"/>
</dbReference>
<feature type="non-terminal residue" evidence="2">
    <location>
        <position position="229"/>
    </location>
</feature>
<name>A0A5J4TNW7_9EUKA</name>